<sequence length="472" mass="54194">MGKIGGTSSWLTLVKRAFSSPSKDTNDKRTSRRREEEEEEEEQQQKKRGKRRWIFKKQKLNQQEKKATQNCETRTITTTAKIITAPSSSSSHALAVAMATRAATRPSMYIKDLAAMTIQTAFRGYLARRALKALKGLVKLQALVRGHNVRKRAKMTLQCMQALVRVQARVLDQQRNRRLSLEENFDSAFYNVNANRNSLITRDEDDQYSESSEMLEQIEAMIRKTKEATMKRERALTNAFSQQMWRSECCVDQVESEPEPEEYWTRRTSSQNKQWELSTTRRASCDHIIDPIKTVEIDTYRPYSNNNSNTNILPHHRSQNHYHQRPKSYSYCYSTPPPSQLQYQYQQFITPTPSPSKPRNLHSLTNTISPRCTYNTPTTPNNYMAATASAKARSRSQSAPRQRGCSTTVTPEAGPSARKRLSFAVAGEANGSHRTSNSNYQQQRSSVSSRCSDSETSPLRGNELRQQRRWVR</sequence>
<feature type="domain" description="DUF4005" evidence="5">
    <location>
        <begin position="361"/>
        <end position="444"/>
    </location>
</feature>
<dbReference type="Proteomes" id="UP000525078">
    <property type="component" value="Unassembled WGS sequence"/>
</dbReference>
<dbReference type="InterPro" id="IPR025064">
    <property type="entry name" value="DUF4005"/>
</dbReference>
<comment type="caution">
    <text evidence="7">The sequence shown here is derived from an EMBL/GenBank/DDBJ whole genome shotgun (WGS) entry which is preliminary data.</text>
</comment>
<name>A0A7J6EE12_CANSA</name>
<keyword evidence="1" id="KW-0112">Calmodulin-binding</keyword>
<comment type="subunit">
    <text evidence="3">Binds to multiple calmodulin (CaM) in the presence of Ca(2+) and CaM-like proteins.</text>
</comment>
<evidence type="ECO:0000256" key="4">
    <source>
        <dbReference type="SAM" id="MobiDB-lite"/>
    </source>
</evidence>
<dbReference type="GO" id="GO:0005516">
    <property type="term" value="F:calmodulin binding"/>
    <property type="evidence" value="ECO:0007669"/>
    <property type="project" value="UniProtKB-KW"/>
</dbReference>
<evidence type="ECO:0000313" key="6">
    <source>
        <dbReference type="EMBL" id="KAF4351679.1"/>
    </source>
</evidence>
<dbReference type="Pfam" id="PF00612">
    <property type="entry name" value="IQ"/>
    <property type="match status" value="2"/>
</dbReference>
<dbReference type="InterPro" id="IPR000048">
    <property type="entry name" value="IQ_motif_EF-hand-BS"/>
</dbReference>
<evidence type="ECO:0000313" key="8">
    <source>
        <dbReference type="Proteomes" id="UP000525078"/>
    </source>
</evidence>
<gene>
    <name evidence="7" type="ORF">F8388_006376</name>
    <name evidence="6" type="ORF">G4B88_018352</name>
</gene>
<proteinExistence type="inferred from homology"/>
<comment type="similarity">
    <text evidence="2">Belongs to the IQD family.</text>
</comment>
<dbReference type="CDD" id="cd23767">
    <property type="entry name" value="IQCD"/>
    <property type="match status" value="1"/>
</dbReference>
<feature type="compositionally biased region" description="Basic residues" evidence="4">
    <location>
        <begin position="314"/>
        <end position="326"/>
    </location>
</feature>
<dbReference type="Gene3D" id="1.20.5.190">
    <property type="match status" value="1"/>
</dbReference>
<accession>A0A7J6EE12</accession>
<dbReference type="PROSITE" id="PS50096">
    <property type="entry name" value="IQ"/>
    <property type="match status" value="2"/>
</dbReference>
<feature type="compositionally biased region" description="Low complexity" evidence="4">
    <location>
        <begin position="373"/>
        <end position="403"/>
    </location>
</feature>
<dbReference type="Proteomes" id="UP000583929">
    <property type="component" value="Unassembled WGS sequence"/>
</dbReference>
<dbReference type="AlphaFoldDB" id="A0A7J6EE12"/>
<dbReference type="SMART" id="SM00015">
    <property type="entry name" value="IQ"/>
    <property type="match status" value="2"/>
</dbReference>
<dbReference type="Pfam" id="PF13178">
    <property type="entry name" value="DUF4005"/>
    <property type="match status" value="1"/>
</dbReference>
<feature type="region of interest" description="Disordered" evidence="4">
    <location>
        <begin position="350"/>
        <end position="472"/>
    </location>
</feature>
<organism evidence="7 8">
    <name type="scientific">Cannabis sativa</name>
    <name type="common">Hemp</name>
    <name type="synonym">Marijuana</name>
    <dbReference type="NCBI Taxonomy" id="3483"/>
    <lineage>
        <taxon>Eukaryota</taxon>
        <taxon>Viridiplantae</taxon>
        <taxon>Streptophyta</taxon>
        <taxon>Embryophyta</taxon>
        <taxon>Tracheophyta</taxon>
        <taxon>Spermatophyta</taxon>
        <taxon>Magnoliopsida</taxon>
        <taxon>eudicotyledons</taxon>
        <taxon>Gunneridae</taxon>
        <taxon>Pentapetalae</taxon>
        <taxon>rosids</taxon>
        <taxon>fabids</taxon>
        <taxon>Rosales</taxon>
        <taxon>Cannabaceae</taxon>
        <taxon>Cannabis</taxon>
    </lineage>
</organism>
<feature type="region of interest" description="Disordered" evidence="4">
    <location>
        <begin position="300"/>
        <end position="331"/>
    </location>
</feature>
<reference evidence="8 9" key="1">
    <citation type="journal article" date="2020" name="bioRxiv">
        <title>Sequence and annotation of 42 cannabis genomes reveals extensive copy number variation in cannabinoid synthesis and pathogen resistance genes.</title>
        <authorList>
            <person name="Mckernan K.J."/>
            <person name="Helbert Y."/>
            <person name="Kane L.T."/>
            <person name="Ebling H."/>
            <person name="Zhang L."/>
            <person name="Liu B."/>
            <person name="Eaton Z."/>
            <person name="Mclaughlin S."/>
            <person name="Kingan S."/>
            <person name="Baybayan P."/>
            <person name="Concepcion G."/>
            <person name="Jordan M."/>
            <person name="Riva A."/>
            <person name="Barbazuk W."/>
            <person name="Harkins T."/>
        </authorList>
    </citation>
    <scope>NUCLEOTIDE SEQUENCE [LARGE SCALE GENOMIC DNA]</scope>
    <source>
        <strain evidence="8 9">cv. Jamaican Lion 4</strain>
        <strain evidence="6">Father</strain>
        <strain evidence="7">Mother</strain>
        <tissue evidence="7">Leaf</tissue>
    </source>
</reference>
<dbReference type="PANTHER" id="PTHR32295:SF6">
    <property type="entry name" value="PROTEIN IQ-DOMAIN 18"/>
    <property type="match status" value="1"/>
</dbReference>
<dbReference type="EMBL" id="JAATIQ010000551">
    <property type="protein sequence ID" value="KAF4351679.1"/>
    <property type="molecule type" value="Genomic_DNA"/>
</dbReference>
<evidence type="ECO:0000256" key="1">
    <source>
        <dbReference type="ARBA" id="ARBA00022860"/>
    </source>
</evidence>
<feature type="region of interest" description="Disordered" evidence="4">
    <location>
        <begin position="15"/>
        <end position="50"/>
    </location>
</feature>
<protein>
    <recommendedName>
        <fullName evidence="5">DUF4005 domain-containing protein</fullName>
    </recommendedName>
</protein>
<feature type="compositionally biased region" description="Polar residues" evidence="4">
    <location>
        <begin position="302"/>
        <end position="312"/>
    </location>
</feature>
<dbReference type="PANTHER" id="PTHR32295">
    <property type="entry name" value="IQ-DOMAIN 5-RELATED"/>
    <property type="match status" value="1"/>
</dbReference>
<evidence type="ECO:0000256" key="2">
    <source>
        <dbReference type="ARBA" id="ARBA00024341"/>
    </source>
</evidence>
<evidence type="ECO:0000313" key="7">
    <source>
        <dbReference type="EMBL" id="KAF4356632.1"/>
    </source>
</evidence>
<feature type="compositionally biased region" description="Low complexity" evidence="4">
    <location>
        <begin position="434"/>
        <end position="457"/>
    </location>
</feature>
<feature type="compositionally biased region" description="Basic and acidic residues" evidence="4">
    <location>
        <begin position="24"/>
        <end position="35"/>
    </location>
</feature>
<evidence type="ECO:0000259" key="5">
    <source>
        <dbReference type="Pfam" id="PF13178"/>
    </source>
</evidence>
<keyword evidence="9" id="KW-1185">Reference proteome</keyword>
<dbReference type="EMBL" id="JAATIP010000251">
    <property type="protein sequence ID" value="KAF4356632.1"/>
    <property type="molecule type" value="Genomic_DNA"/>
</dbReference>
<feature type="compositionally biased region" description="Polar residues" evidence="4">
    <location>
        <begin position="362"/>
        <end position="372"/>
    </location>
</feature>
<evidence type="ECO:0000313" key="9">
    <source>
        <dbReference type="Proteomes" id="UP000583929"/>
    </source>
</evidence>
<evidence type="ECO:0000256" key="3">
    <source>
        <dbReference type="ARBA" id="ARBA00024378"/>
    </source>
</evidence>